<dbReference type="InterPro" id="IPR031160">
    <property type="entry name" value="F_BAR_dom"/>
</dbReference>
<gene>
    <name evidence="12" type="ORF">chiPu_0014035</name>
</gene>
<evidence type="ECO:0000256" key="4">
    <source>
        <dbReference type="ARBA" id="ARBA00022833"/>
    </source>
</evidence>
<dbReference type="PROSITE" id="PS50081">
    <property type="entry name" value="ZF_DAG_PE_2"/>
    <property type="match status" value="1"/>
</dbReference>
<dbReference type="PANTHER" id="PTHR15228:SF16">
    <property type="entry name" value="GEM-INTERACTING PROTEIN"/>
    <property type="match status" value="1"/>
</dbReference>
<feature type="domain" description="Rho-GAP" evidence="10">
    <location>
        <begin position="663"/>
        <end position="874"/>
    </location>
</feature>
<dbReference type="InterPro" id="IPR051025">
    <property type="entry name" value="RhoGAP"/>
</dbReference>
<evidence type="ECO:0008006" key="14">
    <source>
        <dbReference type="Google" id="ProtNLM"/>
    </source>
</evidence>
<dbReference type="OMA" id="PVKYYRH"/>
<dbReference type="InterPro" id="IPR008936">
    <property type="entry name" value="Rho_GTPase_activation_prot"/>
</dbReference>
<dbReference type="GO" id="GO:0051056">
    <property type="term" value="P:regulation of small GTPase mediated signal transduction"/>
    <property type="evidence" value="ECO:0007669"/>
    <property type="project" value="UniProtKB-ARBA"/>
</dbReference>
<keyword evidence="4" id="KW-0862">Zinc</keyword>
<dbReference type="Gene3D" id="1.20.1270.60">
    <property type="entry name" value="Arfaptin homology (AH) domain/BAR domain"/>
    <property type="match status" value="1"/>
</dbReference>
<dbReference type="Gene3D" id="1.10.555.10">
    <property type="entry name" value="Rho GTPase activation protein"/>
    <property type="match status" value="1"/>
</dbReference>
<evidence type="ECO:0000256" key="2">
    <source>
        <dbReference type="ARBA" id="ARBA00022723"/>
    </source>
</evidence>
<dbReference type="InterPro" id="IPR027267">
    <property type="entry name" value="AH/BAR_dom_sf"/>
</dbReference>
<dbReference type="STRING" id="137246.A0A401SYS6"/>
<evidence type="ECO:0000256" key="5">
    <source>
        <dbReference type="ARBA" id="ARBA00023054"/>
    </source>
</evidence>
<feature type="domain" description="Phorbol-ester/DAG-type" evidence="9">
    <location>
        <begin position="604"/>
        <end position="649"/>
    </location>
</feature>
<evidence type="ECO:0000256" key="1">
    <source>
        <dbReference type="ARBA" id="ARBA00022468"/>
    </source>
</evidence>
<feature type="compositionally biased region" description="Polar residues" evidence="8">
    <location>
        <begin position="916"/>
        <end position="928"/>
    </location>
</feature>
<feature type="compositionally biased region" description="Basic and acidic residues" evidence="8">
    <location>
        <begin position="1085"/>
        <end position="1104"/>
    </location>
</feature>
<feature type="region of interest" description="Disordered" evidence="8">
    <location>
        <begin position="519"/>
        <end position="554"/>
    </location>
</feature>
<keyword evidence="13" id="KW-1185">Reference proteome</keyword>
<evidence type="ECO:0000259" key="11">
    <source>
        <dbReference type="PROSITE" id="PS51741"/>
    </source>
</evidence>
<dbReference type="GO" id="GO:0007165">
    <property type="term" value="P:signal transduction"/>
    <property type="evidence" value="ECO:0007669"/>
    <property type="project" value="InterPro"/>
</dbReference>
<dbReference type="SUPFAM" id="SSF103657">
    <property type="entry name" value="BAR/IMD domain-like"/>
    <property type="match status" value="1"/>
</dbReference>
<dbReference type="OrthoDB" id="79452at2759"/>
<feature type="compositionally biased region" description="Basic and acidic residues" evidence="8">
    <location>
        <begin position="931"/>
        <end position="940"/>
    </location>
</feature>
<dbReference type="InterPro" id="IPR002219">
    <property type="entry name" value="PKC_DAG/PE"/>
</dbReference>
<dbReference type="GO" id="GO:0008270">
    <property type="term" value="F:zinc ion binding"/>
    <property type="evidence" value="ECO:0007669"/>
    <property type="project" value="UniProtKB-KW"/>
</dbReference>
<evidence type="ECO:0000313" key="13">
    <source>
        <dbReference type="Proteomes" id="UP000287033"/>
    </source>
</evidence>
<dbReference type="GO" id="GO:0005096">
    <property type="term" value="F:GTPase activator activity"/>
    <property type="evidence" value="ECO:0007669"/>
    <property type="project" value="UniProtKB-KW"/>
</dbReference>
<evidence type="ECO:0000256" key="6">
    <source>
        <dbReference type="PROSITE-ProRule" id="PRU01077"/>
    </source>
</evidence>
<dbReference type="Pfam" id="PF00620">
    <property type="entry name" value="RhoGAP"/>
    <property type="match status" value="1"/>
</dbReference>
<keyword evidence="3" id="KW-0863">Zinc-finger</keyword>
<dbReference type="GO" id="GO:0005886">
    <property type="term" value="C:plasma membrane"/>
    <property type="evidence" value="ECO:0007669"/>
    <property type="project" value="TreeGrafter"/>
</dbReference>
<proteinExistence type="predicted"/>
<dbReference type="Gene3D" id="3.30.60.20">
    <property type="match status" value="1"/>
</dbReference>
<organism evidence="12 13">
    <name type="scientific">Chiloscyllium punctatum</name>
    <name type="common">Brownbanded bambooshark</name>
    <name type="synonym">Hemiscyllium punctatum</name>
    <dbReference type="NCBI Taxonomy" id="137246"/>
    <lineage>
        <taxon>Eukaryota</taxon>
        <taxon>Metazoa</taxon>
        <taxon>Chordata</taxon>
        <taxon>Craniata</taxon>
        <taxon>Vertebrata</taxon>
        <taxon>Chondrichthyes</taxon>
        <taxon>Elasmobranchii</taxon>
        <taxon>Galeomorphii</taxon>
        <taxon>Galeoidea</taxon>
        <taxon>Orectolobiformes</taxon>
        <taxon>Hemiscylliidae</taxon>
        <taxon>Chiloscyllium</taxon>
    </lineage>
</organism>
<evidence type="ECO:0000259" key="10">
    <source>
        <dbReference type="PROSITE" id="PS50238"/>
    </source>
</evidence>
<dbReference type="PANTHER" id="PTHR15228">
    <property type="entry name" value="SPERMATHECAL PHYSIOLOGY VARIANT"/>
    <property type="match status" value="1"/>
</dbReference>
<dbReference type="InterPro" id="IPR000198">
    <property type="entry name" value="RhoGAP_dom"/>
</dbReference>
<comment type="caution">
    <text evidence="12">The sequence shown here is derived from an EMBL/GenBank/DDBJ whole genome shotgun (WGS) entry which is preliminary data.</text>
</comment>
<feature type="compositionally biased region" description="Polar residues" evidence="8">
    <location>
        <begin position="347"/>
        <end position="361"/>
    </location>
</feature>
<dbReference type="SUPFAM" id="SSF48350">
    <property type="entry name" value="GTPase activation domain, GAP"/>
    <property type="match status" value="1"/>
</dbReference>
<feature type="region of interest" description="Disordered" evidence="8">
    <location>
        <begin position="1023"/>
        <end position="1150"/>
    </location>
</feature>
<evidence type="ECO:0000256" key="8">
    <source>
        <dbReference type="SAM" id="MobiDB-lite"/>
    </source>
</evidence>
<protein>
    <recommendedName>
        <fullName evidence="14">Rho-GAP domain-containing protein</fullName>
    </recommendedName>
</protein>
<dbReference type="Proteomes" id="UP000287033">
    <property type="component" value="Unassembled WGS sequence"/>
</dbReference>
<dbReference type="SMART" id="SM00324">
    <property type="entry name" value="RhoGAP"/>
    <property type="match status" value="1"/>
</dbReference>
<evidence type="ECO:0000313" key="12">
    <source>
        <dbReference type="EMBL" id="GCC35550.1"/>
    </source>
</evidence>
<accession>A0A401SYS6</accession>
<dbReference type="InterPro" id="IPR046349">
    <property type="entry name" value="C1-like_sf"/>
</dbReference>
<dbReference type="PROSITE" id="PS50238">
    <property type="entry name" value="RHOGAP"/>
    <property type="match status" value="1"/>
</dbReference>
<keyword evidence="2" id="KW-0479">Metal-binding</keyword>
<feature type="compositionally biased region" description="Low complexity" evidence="8">
    <location>
        <begin position="524"/>
        <end position="541"/>
    </location>
</feature>
<dbReference type="AlphaFoldDB" id="A0A401SYS6"/>
<dbReference type="EMBL" id="BEZZ01000714">
    <property type="protein sequence ID" value="GCC35550.1"/>
    <property type="molecule type" value="Genomic_DNA"/>
</dbReference>
<feature type="domain" description="F-BAR" evidence="11">
    <location>
        <begin position="185"/>
        <end position="457"/>
    </location>
</feature>
<feature type="region of interest" description="Disordered" evidence="8">
    <location>
        <begin position="344"/>
        <end position="372"/>
    </location>
</feature>
<dbReference type="Pfam" id="PF24235">
    <property type="entry name" value="RHG29_45_N"/>
    <property type="match status" value="1"/>
</dbReference>
<dbReference type="SUPFAM" id="SSF57889">
    <property type="entry name" value="Cysteine-rich domain"/>
    <property type="match status" value="1"/>
</dbReference>
<dbReference type="InterPro" id="IPR054713">
    <property type="entry name" value="GMIP/FCHO2-like_FCH"/>
</dbReference>
<evidence type="ECO:0000259" key="9">
    <source>
        <dbReference type="PROSITE" id="PS50081"/>
    </source>
</evidence>
<dbReference type="Pfam" id="PF00130">
    <property type="entry name" value="C1_1"/>
    <property type="match status" value="1"/>
</dbReference>
<feature type="compositionally biased region" description="Polar residues" evidence="8">
    <location>
        <begin position="1129"/>
        <end position="1144"/>
    </location>
</feature>
<dbReference type="Pfam" id="PF22699">
    <property type="entry name" value="GMIP-like_FCH"/>
    <property type="match status" value="1"/>
</dbReference>
<sequence>MDESVMTASQDDQMPPEIWEPCALFPGPGPSQLTEVVRDFADALDQFKDALHVEADVPVDQELLQERLEAMVMALQLVIDRYPSLNHNNSLLETAASVVDMVHGLSDQAEGNEKPRHYSDIFRELDALEISFGNSTVDFFMMEAEDSFISSDPSPDEEITVNEDFYSECRQDLIKERNTFQTNEEEADKMLMRCERGVESSLLYAKLWAKYTKELLSWMERRTSVEIEFSKSMLRMAEMTKNSINQEKFMPFQYIYMMALQHDIQHGQRTIESRNSLQHNKYIQPLTWRRNELEKQRREFKEQWQREQRKMNDALTALRKSKQMYHQRCEDFEKAKLQSAKAEEEQYSMNVSGTTPGSASKQLEKRRRSKDEAQMKVQEAEIYYRNCVVEANSKRKELETMKVRIIKQLRKLIDQGDLILKEVSVNLFQTQEEQIEQVPLAFRSLHENIKLYEPGQKYFEFIQNLDKKMQPVEFYEFEEFATPRRRSSNLLHRSSASSGDLPSLSDEFENKLMFRNAVGTKPALSDSESTGGSSESRSLDSPMSSPAHFGRKLPKTMSSVISPDEFEERDLIRSNDSDLTDLINETSGTAGRFKKISLSKAAQTHRLRKLRAPTKCRECEGLIVVNGAECEQCYLACHRKCLESVAIMCGHRKLQNKVSLFGVDFAQAPREAAAEVPFIIRKCIAEIDSRALNVQGLYRVNGSKIRISKLRHSFENGWDLIDMSENSPHDITNVLTLYLRELPEPIVLSTLYNDFMNFAKDLHLACEELKDSQAKGASMPADKVAQLIQQAKALLQKLPAANYNALEHIIGHLYRVTEQCEENKMSSNSLGIIFGPTLIRPPALEDTASMISLVSCGYQAQIIDFLITQCNQIFEPKQDLKTWPSEMPANQEKAALGTAKGRSNSSESLVLKRNSSEGYVSDKSSSNEALDDTRDQRRESSGSSDMTAAGLVEATRQVAEDSHSLDGQDWESDGSAEPVLPRCNFSRQPGKYQRYGQAKSRAIIPKPSALPIITAGLPSALTGDKENTRAVPDSGVVVATAADTERRVSSSSRSSSPDSGTLRRSGGKHKRFEMTVGTARLVSKLQDRRRVDSSEADTEGEKSSLEQPEAADAPDPLGELEDEQRQHQHTANAELNSNQSNNVCQELVDGQREKRRDIERMLYVSRQRQSTEKREVHFV</sequence>
<keyword evidence="1" id="KW-0343">GTPase activation</keyword>
<dbReference type="PROSITE" id="PS51741">
    <property type="entry name" value="F_BAR"/>
    <property type="match status" value="1"/>
</dbReference>
<reference evidence="12 13" key="1">
    <citation type="journal article" date="2018" name="Nat. Ecol. Evol.">
        <title>Shark genomes provide insights into elasmobranch evolution and the origin of vertebrates.</title>
        <authorList>
            <person name="Hara Y"/>
            <person name="Yamaguchi K"/>
            <person name="Onimaru K"/>
            <person name="Kadota M"/>
            <person name="Koyanagi M"/>
            <person name="Keeley SD"/>
            <person name="Tatsumi K"/>
            <person name="Tanaka K"/>
            <person name="Motone F"/>
            <person name="Kageyama Y"/>
            <person name="Nozu R"/>
            <person name="Adachi N"/>
            <person name="Nishimura O"/>
            <person name="Nakagawa R"/>
            <person name="Tanegashima C"/>
            <person name="Kiyatake I"/>
            <person name="Matsumoto R"/>
            <person name="Murakumo K"/>
            <person name="Nishida K"/>
            <person name="Terakita A"/>
            <person name="Kuratani S"/>
            <person name="Sato K"/>
            <person name="Hyodo S Kuraku.S."/>
        </authorList>
    </citation>
    <scope>NUCLEOTIDE SEQUENCE [LARGE SCALE GENOMIC DNA]</scope>
</reference>
<dbReference type="SMART" id="SM00109">
    <property type="entry name" value="C1"/>
    <property type="match status" value="1"/>
</dbReference>
<evidence type="ECO:0000256" key="3">
    <source>
        <dbReference type="ARBA" id="ARBA00022771"/>
    </source>
</evidence>
<keyword evidence="5 6" id="KW-0175">Coiled coil</keyword>
<feature type="coiled-coil region" evidence="7">
    <location>
        <begin position="290"/>
        <end position="321"/>
    </location>
</feature>
<name>A0A401SYS6_CHIPU</name>
<evidence type="ECO:0000256" key="7">
    <source>
        <dbReference type="SAM" id="Coils"/>
    </source>
</evidence>
<feature type="region of interest" description="Disordered" evidence="8">
    <location>
        <begin position="891"/>
        <end position="991"/>
    </location>
</feature>
<dbReference type="InterPro" id="IPR057028">
    <property type="entry name" value="RHG29_45_N"/>
</dbReference>
<dbReference type="PROSITE" id="PS00479">
    <property type="entry name" value="ZF_DAG_PE_1"/>
    <property type="match status" value="1"/>
</dbReference>
<dbReference type="CDD" id="cd20816">
    <property type="entry name" value="C1_GMIP-like"/>
    <property type="match status" value="1"/>
</dbReference>